<dbReference type="SUPFAM" id="SSF55920">
    <property type="entry name" value="Creatinase/aminopeptidase"/>
    <property type="match status" value="1"/>
</dbReference>
<reference evidence="3" key="1">
    <citation type="journal article" date="2021" name="PeerJ">
        <title>Extensive microbial diversity within the chicken gut microbiome revealed by metagenomics and culture.</title>
        <authorList>
            <person name="Gilroy R."/>
            <person name="Ravi A."/>
            <person name="Getino M."/>
            <person name="Pursley I."/>
            <person name="Horton D.L."/>
            <person name="Alikhan N.F."/>
            <person name="Baker D."/>
            <person name="Gharbi K."/>
            <person name="Hall N."/>
            <person name="Watson M."/>
            <person name="Adriaenssens E.M."/>
            <person name="Foster-Nyarko E."/>
            <person name="Jarju S."/>
            <person name="Secka A."/>
            <person name="Antonio M."/>
            <person name="Oren A."/>
            <person name="Chaudhuri R.R."/>
            <person name="La Ragione R."/>
            <person name="Hildebrand F."/>
            <person name="Pallen M.J."/>
        </authorList>
    </citation>
    <scope>NUCLEOTIDE SEQUENCE</scope>
    <source>
        <strain evidence="3">ChiHjej13B12-752</strain>
    </source>
</reference>
<feature type="domain" description="Creatinase N-terminal" evidence="2">
    <location>
        <begin position="7"/>
        <end position="144"/>
    </location>
</feature>
<gene>
    <name evidence="3" type="ORF">H9891_02950</name>
</gene>
<sequence length="388" mass="43442">MMDFSKRRIKLCRIMEERKDSLVIITDPAYIHYLTGYHGALGIEWGRPELFLMTGDGESTLITPLMEEEMALKQTSVDKVIAWTDGLDDEWRRPLGDLLKKHDSGNVGIDYPKMPRVIWDFITGRTGRDKITDISPDIDRMRMIKDEDEIQIARHAGEVAVAMLEGAMNRAEPGVFEYEVALAAMETGTKRAASLMEQFYPEEEPFNYPVISNQQIMATAGLTTMCHHRNGMTRLEYGEPLFICHCGTAQFKRFYPGFDRILFIGEINDEARKLLETAEKAQAAALDEVKPGAVAEDVYHAYAEVIQSAGYPIPFRAGRSIGFSVNEAPQLAYGDKTILETGMTFAVDGGADGKNYRAQVGDSILVTENGFEFLTPFTKEHSSLVVGR</sequence>
<dbReference type="Gene3D" id="3.40.350.10">
    <property type="entry name" value="Creatinase/prolidase N-terminal domain"/>
    <property type="match status" value="1"/>
</dbReference>
<dbReference type="PANTHER" id="PTHR46112:SF2">
    <property type="entry name" value="XAA-PRO AMINOPEPTIDASE P-RELATED"/>
    <property type="match status" value="1"/>
</dbReference>
<dbReference type="Gene3D" id="3.90.230.10">
    <property type="entry name" value="Creatinase/methionine aminopeptidase superfamily"/>
    <property type="match status" value="1"/>
</dbReference>
<evidence type="ECO:0000259" key="1">
    <source>
        <dbReference type="Pfam" id="PF00557"/>
    </source>
</evidence>
<dbReference type="AlphaFoldDB" id="A0A9D1QFB7"/>
<reference evidence="3" key="2">
    <citation type="submission" date="2021-04" db="EMBL/GenBank/DDBJ databases">
        <authorList>
            <person name="Gilroy R."/>
        </authorList>
    </citation>
    <scope>NUCLEOTIDE SEQUENCE</scope>
    <source>
        <strain evidence="3">ChiHjej13B12-752</strain>
    </source>
</reference>
<evidence type="ECO:0000313" key="4">
    <source>
        <dbReference type="Proteomes" id="UP000823989"/>
    </source>
</evidence>
<evidence type="ECO:0000313" key="3">
    <source>
        <dbReference type="EMBL" id="HIW12097.1"/>
    </source>
</evidence>
<accession>A0A9D1QFB7</accession>
<organism evidence="3 4">
    <name type="scientific">Candidatus Salinicoccus stercoripullorum</name>
    <dbReference type="NCBI Taxonomy" id="2838756"/>
    <lineage>
        <taxon>Bacteria</taxon>
        <taxon>Bacillati</taxon>
        <taxon>Bacillota</taxon>
        <taxon>Bacilli</taxon>
        <taxon>Bacillales</taxon>
        <taxon>Staphylococcaceae</taxon>
        <taxon>Salinicoccus</taxon>
    </lineage>
</organism>
<dbReference type="EMBL" id="DXHR01000010">
    <property type="protein sequence ID" value="HIW12097.1"/>
    <property type="molecule type" value="Genomic_DNA"/>
</dbReference>
<feature type="domain" description="Peptidase M24" evidence="1">
    <location>
        <begin position="153"/>
        <end position="368"/>
    </location>
</feature>
<comment type="caution">
    <text evidence="3">The sequence shown here is derived from an EMBL/GenBank/DDBJ whole genome shotgun (WGS) entry which is preliminary data.</text>
</comment>
<proteinExistence type="predicted"/>
<name>A0A9D1QFB7_9STAP</name>
<dbReference type="PANTHER" id="PTHR46112">
    <property type="entry name" value="AMINOPEPTIDASE"/>
    <property type="match status" value="1"/>
</dbReference>
<dbReference type="Pfam" id="PF00557">
    <property type="entry name" value="Peptidase_M24"/>
    <property type="match status" value="1"/>
</dbReference>
<dbReference type="SUPFAM" id="SSF53092">
    <property type="entry name" value="Creatinase/prolidase N-terminal domain"/>
    <property type="match status" value="1"/>
</dbReference>
<dbReference type="InterPro" id="IPR050659">
    <property type="entry name" value="Peptidase_M24B"/>
</dbReference>
<dbReference type="Pfam" id="PF01321">
    <property type="entry name" value="Creatinase_N"/>
    <property type="match status" value="1"/>
</dbReference>
<evidence type="ECO:0000259" key="2">
    <source>
        <dbReference type="Pfam" id="PF01321"/>
    </source>
</evidence>
<dbReference type="InterPro" id="IPR000587">
    <property type="entry name" value="Creatinase_N"/>
</dbReference>
<dbReference type="InterPro" id="IPR029149">
    <property type="entry name" value="Creatin/AminoP/Spt16_N"/>
</dbReference>
<protein>
    <submittedName>
        <fullName evidence="3">Xaa-Pro peptidase family protein</fullName>
    </submittedName>
</protein>
<dbReference type="CDD" id="cd01066">
    <property type="entry name" value="APP_MetAP"/>
    <property type="match status" value="1"/>
</dbReference>
<dbReference type="InterPro" id="IPR036005">
    <property type="entry name" value="Creatinase/aminopeptidase-like"/>
</dbReference>
<dbReference type="InterPro" id="IPR000994">
    <property type="entry name" value="Pept_M24"/>
</dbReference>
<dbReference type="Proteomes" id="UP000823989">
    <property type="component" value="Unassembled WGS sequence"/>
</dbReference>